<dbReference type="Proteomes" id="UP001314241">
    <property type="component" value="Unassembled WGS sequence"/>
</dbReference>
<evidence type="ECO:0000313" key="1">
    <source>
        <dbReference type="EMBL" id="CAK8053694.1"/>
    </source>
</evidence>
<dbReference type="EC" id="3.1.3.102" evidence="1"/>
<proteinExistence type="predicted"/>
<dbReference type="GO" id="GO:0043726">
    <property type="term" value="F:5-amino-6-(5-phosphoribitylamino)uracil phosphatase activity"/>
    <property type="evidence" value="ECO:0007669"/>
    <property type="project" value="UniProtKB-EC"/>
</dbReference>
<gene>
    <name evidence="1" type="ORF">R54876_GBNLAHCA_00251</name>
</gene>
<dbReference type="Pfam" id="PF08282">
    <property type="entry name" value="Hydrolase_3"/>
    <property type="match status" value="1"/>
</dbReference>
<dbReference type="RefSeq" id="WP_349641251.1">
    <property type="nucleotide sequence ID" value="NZ_CAWVOH010000001.1"/>
</dbReference>
<dbReference type="InterPro" id="IPR036412">
    <property type="entry name" value="HAD-like_sf"/>
</dbReference>
<dbReference type="InterPro" id="IPR000150">
    <property type="entry name" value="Cof"/>
</dbReference>
<dbReference type="Gene3D" id="3.30.1240.10">
    <property type="match status" value="1"/>
</dbReference>
<dbReference type="GO" id="GO:0090711">
    <property type="term" value="F:FMN hydrolase activity"/>
    <property type="evidence" value="ECO:0007669"/>
    <property type="project" value="UniProtKB-EC"/>
</dbReference>
<keyword evidence="1" id="KW-0378">Hydrolase</keyword>
<dbReference type="Gene3D" id="3.40.50.1000">
    <property type="entry name" value="HAD superfamily/HAD-like"/>
    <property type="match status" value="1"/>
</dbReference>
<dbReference type="SUPFAM" id="SSF56784">
    <property type="entry name" value="HAD-like"/>
    <property type="match status" value="1"/>
</dbReference>
<protein>
    <submittedName>
        <fullName evidence="1">Hydroxymethylpyrimidine pyrophosphatase and other HAD family phosphatases (Cof)</fullName>
        <ecNumber evidence="1">3.1.3.102</ecNumber>
        <ecNumber evidence="1">3.1.3.104</ecNumber>
    </submittedName>
</protein>
<dbReference type="PANTHER" id="PTHR10000:SF53">
    <property type="entry name" value="5-AMINO-6-(5-PHOSPHO-D-RIBITYLAMINO)URACIL PHOSPHATASE YBJI-RELATED"/>
    <property type="match status" value="1"/>
</dbReference>
<dbReference type="InterPro" id="IPR023214">
    <property type="entry name" value="HAD_sf"/>
</dbReference>
<comment type="caution">
    <text evidence="1">The sequence shown here is derived from an EMBL/GenBank/DDBJ whole genome shotgun (WGS) entry which is preliminary data.</text>
</comment>
<keyword evidence="2" id="KW-1185">Reference proteome</keyword>
<name>A0ABP0EN32_9LACO</name>
<dbReference type="NCBIfam" id="TIGR01484">
    <property type="entry name" value="HAD-SF-IIB"/>
    <property type="match status" value="1"/>
</dbReference>
<sequence length="271" mass="29861">MSVKLIATDLDATFLHDDKSFNAPLLARVLPKLKEKGIHFVIATGNHPDRVQDFFKDFAGQYALIANNGAEIFAGGQLLEVRGINPQSFAKINEIAQTFASQMRLGLIFTGSKKAYLLDNQEQLAESILTAKAYFNQVQVIHSLAEIQEPILKITTNIAGNSEQFIDQIQAALGDLVHVTTSGYGSVDIVNPQVNKAEGLAHLGQHWQIEASEMMAFGDGCNDIEMLDYVGKPFMMPNSDERLFDRGYSAALANNNRDGVLKTICDYLDLH</sequence>
<dbReference type="EMBL" id="CAWVOH010000001">
    <property type="protein sequence ID" value="CAK8053694.1"/>
    <property type="molecule type" value="Genomic_DNA"/>
</dbReference>
<accession>A0ABP0EN32</accession>
<dbReference type="PANTHER" id="PTHR10000">
    <property type="entry name" value="PHOSPHOSERINE PHOSPHATASE"/>
    <property type="match status" value="1"/>
</dbReference>
<dbReference type="NCBIfam" id="TIGR00099">
    <property type="entry name" value="Cof-subfamily"/>
    <property type="match status" value="1"/>
</dbReference>
<dbReference type="PROSITE" id="PS01229">
    <property type="entry name" value="COF_2"/>
    <property type="match status" value="1"/>
</dbReference>
<dbReference type="InterPro" id="IPR006379">
    <property type="entry name" value="HAD-SF_hydro_IIB"/>
</dbReference>
<evidence type="ECO:0000313" key="2">
    <source>
        <dbReference type="Proteomes" id="UP001314241"/>
    </source>
</evidence>
<reference evidence="1 2" key="1">
    <citation type="submission" date="2024-01" db="EMBL/GenBank/DDBJ databases">
        <authorList>
            <person name="Botero Cardona J."/>
        </authorList>
    </citation>
    <scope>NUCLEOTIDE SEQUENCE [LARGE SCALE GENOMIC DNA]</scope>
    <source>
        <strain evidence="1 2">LMG 33000</strain>
    </source>
</reference>
<dbReference type="EC" id="3.1.3.104" evidence="1"/>
<organism evidence="1 2">
    <name type="scientific">Eupransor demetentiae</name>
    <dbReference type="NCBI Taxonomy" id="3109584"/>
    <lineage>
        <taxon>Bacteria</taxon>
        <taxon>Bacillati</taxon>
        <taxon>Bacillota</taxon>
        <taxon>Bacilli</taxon>
        <taxon>Lactobacillales</taxon>
        <taxon>Lactobacillaceae</taxon>
        <taxon>Eupransor</taxon>
    </lineage>
</organism>